<dbReference type="AlphaFoldDB" id="S8E3L1"/>
<keyword evidence="3" id="KW-1185">Reference proteome</keyword>
<name>S8E3L1_FOMSC</name>
<dbReference type="Proteomes" id="UP000015241">
    <property type="component" value="Unassembled WGS sequence"/>
</dbReference>
<protein>
    <submittedName>
        <fullName evidence="2">Uncharacterized protein</fullName>
    </submittedName>
</protein>
<feature type="region of interest" description="Disordered" evidence="1">
    <location>
        <begin position="360"/>
        <end position="386"/>
    </location>
</feature>
<feature type="region of interest" description="Disordered" evidence="1">
    <location>
        <begin position="278"/>
        <end position="306"/>
    </location>
</feature>
<dbReference type="HOGENOM" id="CLU_715792_0_0_1"/>
<evidence type="ECO:0000313" key="2">
    <source>
        <dbReference type="EMBL" id="EPS98003.1"/>
    </source>
</evidence>
<evidence type="ECO:0000256" key="1">
    <source>
        <dbReference type="SAM" id="MobiDB-lite"/>
    </source>
</evidence>
<evidence type="ECO:0000313" key="3">
    <source>
        <dbReference type="Proteomes" id="UP000015241"/>
    </source>
</evidence>
<sequence>MGVPSSCDIFCAVTVGTFDTSVLKLKSSFGMFTFLDSSSISSRSSESTVETVLDINGTPNLATVNDCAAYAGHNLADAALYLSRSYVDFTQRLAKMKHVITLRLAHELAAWAALNHTWLRSLSSSPSRPQPPALVLDSVSGPINIQNAAKHPAHPTAHAVAHCFLLHKGNWALAAATLSAAIYLFVWGATLRATLADSWHSTGFCSTTSLAALGIADFASPILTVAHKTPASAQRLELDLTGSTPERNTAGLEHLPGRRCTDTALLDPRAAAPLPLADMGDALAPLPPPTDASDPPPDSDLSALSDDELERQIRELTLEIEMRDARIGVLEGYIAHLDAHDAALARLESRLARVDDCTEREGADEEDRDRWRKMGCRPWPVGSAGH</sequence>
<proteinExistence type="predicted"/>
<accession>S8E3L1</accession>
<dbReference type="EMBL" id="KE504170">
    <property type="protein sequence ID" value="EPS98003.1"/>
    <property type="molecule type" value="Genomic_DNA"/>
</dbReference>
<reference evidence="2 3" key="1">
    <citation type="journal article" date="2012" name="Science">
        <title>The Paleozoic origin of enzymatic lignin decomposition reconstructed from 31 fungal genomes.</title>
        <authorList>
            <person name="Floudas D."/>
            <person name="Binder M."/>
            <person name="Riley R."/>
            <person name="Barry K."/>
            <person name="Blanchette R.A."/>
            <person name="Henrissat B."/>
            <person name="Martinez A.T."/>
            <person name="Otillar R."/>
            <person name="Spatafora J.W."/>
            <person name="Yadav J.S."/>
            <person name="Aerts A."/>
            <person name="Benoit I."/>
            <person name="Boyd A."/>
            <person name="Carlson A."/>
            <person name="Copeland A."/>
            <person name="Coutinho P.M."/>
            <person name="de Vries R.P."/>
            <person name="Ferreira P."/>
            <person name="Findley K."/>
            <person name="Foster B."/>
            <person name="Gaskell J."/>
            <person name="Glotzer D."/>
            <person name="Gorecki P."/>
            <person name="Heitman J."/>
            <person name="Hesse C."/>
            <person name="Hori C."/>
            <person name="Igarashi K."/>
            <person name="Jurgens J.A."/>
            <person name="Kallen N."/>
            <person name="Kersten P."/>
            <person name="Kohler A."/>
            <person name="Kuees U."/>
            <person name="Kumar T.K.A."/>
            <person name="Kuo A."/>
            <person name="LaButti K."/>
            <person name="Larrondo L.F."/>
            <person name="Lindquist E."/>
            <person name="Ling A."/>
            <person name="Lombard V."/>
            <person name="Lucas S."/>
            <person name="Lundell T."/>
            <person name="Martin R."/>
            <person name="McLaughlin D.J."/>
            <person name="Morgenstern I."/>
            <person name="Morin E."/>
            <person name="Murat C."/>
            <person name="Nagy L.G."/>
            <person name="Nolan M."/>
            <person name="Ohm R.A."/>
            <person name="Patyshakuliyeva A."/>
            <person name="Rokas A."/>
            <person name="Ruiz-Duenas F.J."/>
            <person name="Sabat G."/>
            <person name="Salamov A."/>
            <person name="Samejima M."/>
            <person name="Schmutz J."/>
            <person name="Slot J.C."/>
            <person name="St John F."/>
            <person name="Stenlid J."/>
            <person name="Sun H."/>
            <person name="Sun S."/>
            <person name="Syed K."/>
            <person name="Tsang A."/>
            <person name="Wiebenga A."/>
            <person name="Young D."/>
            <person name="Pisabarro A."/>
            <person name="Eastwood D.C."/>
            <person name="Martin F."/>
            <person name="Cullen D."/>
            <person name="Grigoriev I.V."/>
            <person name="Hibbett D.S."/>
        </authorList>
    </citation>
    <scope>NUCLEOTIDE SEQUENCE</scope>
    <source>
        <strain evidence="3">FP-58527</strain>
    </source>
</reference>
<dbReference type="InParanoid" id="S8E3L1"/>
<gene>
    <name evidence="2" type="ORF">FOMPIDRAFT_89960</name>
</gene>
<feature type="compositionally biased region" description="Pro residues" evidence="1">
    <location>
        <begin position="285"/>
        <end position="298"/>
    </location>
</feature>
<organism evidence="2 3">
    <name type="scientific">Fomitopsis schrenkii</name>
    <name type="common">Brown rot fungus</name>
    <dbReference type="NCBI Taxonomy" id="2126942"/>
    <lineage>
        <taxon>Eukaryota</taxon>
        <taxon>Fungi</taxon>
        <taxon>Dikarya</taxon>
        <taxon>Basidiomycota</taxon>
        <taxon>Agaricomycotina</taxon>
        <taxon>Agaricomycetes</taxon>
        <taxon>Polyporales</taxon>
        <taxon>Fomitopsis</taxon>
    </lineage>
</organism>